<accession>A0A2A9P781</accession>
<reference evidence="2 3" key="1">
    <citation type="journal article" date="2015" name="BMC Genomics">
        <title>Gene expression during zombie ant biting behavior reflects the complexity underlying fungal parasitic behavioral manipulation.</title>
        <authorList>
            <person name="de Bekker C."/>
            <person name="Ohm R.A."/>
            <person name="Loreto R.G."/>
            <person name="Sebastian A."/>
            <person name="Albert I."/>
            <person name="Merrow M."/>
            <person name="Brachmann A."/>
            <person name="Hughes D.P."/>
        </authorList>
    </citation>
    <scope>NUCLEOTIDE SEQUENCE [LARGE SCALE GENOMIC DNA]</scope>
    <source>
        <strain evidence="2 3">SC16a</strain>
    </source>
</reference>
<dbReference type="EMBL" id="LAZP02000462">
    <property type="protein sequence ID" value="PFH57064.1"/>
    <property type="molecule type" value="Genomic_DNA"/>
</dbReference>
<sequence>MNIRLHSPFFPPPTLVYKPWSLTSLRMARLLLLLTAIATGSVAANELVDLMRPLIPDRKELPEVNGAPVEIFVPCPAELQCKDPKAKATVVTGPMTIGITYPEAFSMSGGLLQNVEAGCTCSENVGICSVSGETLGPSETKTYDSTETAGRCSSVLDLFPRSTDGGKPTDAASATASTSTGQANGSGVSATASSTSTSASTTAESSSAAGPALAMNQVLLGIAAVIGAAIAL</sequence>
<name>A0A2A9P781_OPHUN</name>
<proteinExistence type="predicted"/>
<evidence type="ECO:0000313" key="2">
    <source>
        <dbReference type="EMBL" id="PFH57064.1"/>
    </source>
</evidence>
<protein>
    <submittedName>
        <fullName evidence="2">Uncharacterized protein</fullName>
    </submittedName>
</protein>
<evidence type="ECO:0000256" key="1">
    <source>
        <dbReference type="SAM" id="MobiDB-lite"/>
    </source>
</evidence>
<evidence type="ECO:0000313" key="3">
    <source>
        <dbReference type="Proteomes" id="UP000037136"/>
    </source>
</evidence>
<feature type="compositionally biased region" description="Low complexity" evidence="1">
    <location>
        <begin position="171"/>
        <end position="180"/>
    </location>
</feature>
<feature type="compositionally biased region" description="Low complexity" evidence="1">
    <location>
        <begin position="189"/>
        <end position="208"/>
    </location>
</feature>
<dbReference type="Proteomes" id="UP000037136">
    <property type="component" value="Unassembled WGS sequence"/>
</dbReference>
<gene>
    <name evidence="2" type="ORF">XA68_15567</name>
</gene>
<feature type="region of interest" description="Disordered" evidence="1">
    <location>
        <begin position="159"/>
        <end position="208"/>
    </location>
</feature>
<organism evidence="2 3">
    <name type="scientific">Ophiocordyceps unilateralis</name>
    <name type="common">Zombie-ant fungus</name>
    <name type="synonym">Torrubia unilateralis</name>
    <dbReference type="NCBI Taxonomy" id="268505"/>
    <lineage>
        <taxon>Eukaryota</taxon>
        <taxon>Fungi</taxon>
        <taxon>Dikarya</taxon>
        <taxon>Ascomycota</taxon>
        <taxon>Pezizomycotina</taxon>
        <taxon>Sordariomycetes</taxon>
        <taxon>Hypocreomycetidae</taxon>
        <taxon>Hypocreales</taxon>
        <taxon>Ophiocordycipitaceae</taxon>
        <taxon>Ophiocordyceps</taxon>
    </lineage>
</organism>
<comment type="caution">
    <text evidence="2">The sequence shown here is derived from an EMBL/GenBank/DDBJ whole genome shotgun (WGS) entry which is preliminary data.</text>
</comment>
<dbReference type="AlphaFoldDB" id="A0A2A9P781"/>
<keyword evidence="3" id="KW-1185">Reference proteome</keyword>
<reference evidence="2 3" key="2">
    <citation type="journal article" date="2017" name="Sci. Rep.">
        <title>Ant-infecting Ophiocordyceps genomes reveal a high diversity of potential behavioral manipulation genes and a possible major role for enterotoxins.</title>
        <authorList>
            <person name="de Bekker C."/>
            <person name="Ohm R.A."/>
            <person name="Evans H.C."/>
            <person name="Brachmann A."/>
            <person name="Hughes D.P."/>
        </authorList>
    </citation>
    <scope>NUCLEOTIDE SEQUENCE [LARGE SCALE GENOMIC DNA]</scope>
    <source>
        <strain evidence="2 3">SC16a</strain>
    </source>
</reference>